<comment type="caution">
    <text evidence="2">The sequence shown here is derived from an EMBL/GenBank/DDBJ whole genome shotgun (WGS) entry which is preliminary data.</text>
</comment>
<gene>
    <name evidence="2" type="ORF">RFM42_01440</name>
</gene>
<dbReference type="Proteomes" id="UP001285154">
    <property type="component" value="Unassembled WGS sequence"/>
</dbReference>
<evidence type="ECO:0000313" key="2">
    <source>
        <dbReference type="EMBL" id="MDX8529624.1"/>
    </source>
</evidence>
<reference evidence="2 3" key="1">
    <citation type="submission" date="2023-08" db="EMBL/GenBank/DDBJ databases">
        <title>Implementing the SeqCode for naming new Mesorhizobium species isolated from Vachellia karroo root nodules.</title>
        <authorList>
            <person name="Van Lill M."/>
        </authorList>
    </citation>
    <scope>NUCLEOTIDE SEQUENCE [LARGE SCALE GENOMIC DNA]</scope>
    <source>
        <strain evidence="2 3">VK25D</strain>
    </source>
</reference>
<organism evidence="2 3">
    <name type="scientific">Mesorhizobium vachelliae</name>
    <dbReference type="NCBI Taxonomy" id="3072309"/>
    <lineage>
        <taxon>Bacteria</taxon>
        <taxon>Pseudomonadati</taxon>
        <taxon>Pseudomonadota</taxon>
        <taxon>Alphaproteobacteria</taxon>
        <taxon>Hyphomicrobiales</taxon>
        <taxon>Phyllobacteriaceae</taxon>
        <taxon>Mesorhizobium</taxon>
    </lineage>
</organism>
<feature type="region of interest" description="Disordered" evidence="1">
    <location>
        <begin position="1"/>
        <end position="25"/>
    </location>
</feature>
<keyword evidence="3" id="KW-1185">Reference proteome</keyword>
<dbReference type="RefSeq" id="WP_320245048.1">
    <property type="nucleotide sequence ID" value="NZ_JAVIIQ010000001.1"/>
</dbReference>
<protein>
    <submittedName>
        <fullName evidence="2">Uncharacterized protein</fullName>
    </submittedName>
</protein>
<sequence length="41" mass="4352">MPDGFIRRKISPFSTPERQFGQPAGMPAGELRQAVAAAHAG</sequence>
<proteinExistence type="predicted"/>
<dbReference type="EMBL" id="JAVIIQ010000001">
    <property type="protein sequence ID" value="MDX8529624.1"/>
    <property type="molecule type" value="Genomic_DNA"/>
</dbReference>
<evidence type="ECO:0000256" key="1">
    <source>
        <dbReference type="SAM" id="MobiDB-lite"/>
    </source>
</evidence>
<accession>A0ABU4ZW34</accession>
<evidence type="ECO:0000313" key="3">
    <source>
        <dbReference type="Proteomes" id="UP001285154"/>
    </source>
</evidence>
<name>A0ABU4ZW34_9HYPH</name>